<gene>
    <name evidence="1" type="ORF">Ahu01nite_085230</name>
</gene>
<keyword evidence="2" id="KW-1185">Reference proteome</keyword>
<reference evidence="1 2" key="1">
    <citation type="submission" date="2021-01" db="EMBL/GenBank/DDBJ databases">
        <title>Whole genome shotgun sequence of Actinoplanes humidus NBRC 14915.</title>
        <authorList>
            <person name="Komaki H."/>
            <person name="Tamura T."/>
        </authorList>
    </citation>
    <scope>NUCLEOTIDE SEQUENCE [LARGE SCALE GENOMIC DNA]</scope>
    <source>
        <strain evidence="1 2">NBRC 14915</strain>
    </source>
</reference>
<dbReference type="Proteomes" id="UP000603200">
    <property type="component" value="Unassembled WGS sequence"/>
</dbReference>
<name>A0ABQ4A3K9_9ACTN</name>
<organism evidence="1 2">
    <name type="scientific">Winogradskya humida</name>
    <dbReference type="NCBI Taxonomy" id="113566"/>
    <lineage>
        <taxon>Bacteria</taxon>
        <taxon>Bacillati</taxon>
        <taxon>Actinomycetota</taxon>
        <taxon>Actinomycetes</taxon>
        <taxon>Micromonosporales</taxon>
        <taxon>Micromonosporaceae</taxon>
        <taxon>Winogradskya</taxon>
    </lineage>
</organism>
<sequence length="70" mass="7491">MTEIDTLATSTFAVHRGAWERTCPTLTADLAAMVAPPITVSAFPVTSAPAVTRARVKEARMRQNMPFGTA</sequence>
<dbReference type="EMBL" id="BOMN01000120">
    <property type="protein sequence ID" value="GIE25421.1"/>
    <property type="molecule type" value="Genomic_DNA"/>
</dbReference>
<protein>
    <submittedName>
        <fullName evidence="1">Uncharacterized protein</fullName>
    </submittedName>
</protein>
<evidence type="ECO:0000313" key="1">
    <source>
        <dbReference type="EMBL" id="GIE25421.1"/>
    </source>
</evidence>
<proteinExistence type="predicted"/>
<dbReference type="RefSeq" id="WP_203842369.1">
    <property type="nucleotide sequence ID" value="NZ_BAAATV010000016.1"/>
</dbReference>
<evidence type="ECO:0000313" key="2">
    <source>
        <dbReference type="Proteomes" id="UP000603200"/>
    </source>
</evidence>
<accession>A0ABQ4A3K9</accession>
<comment type="caution">
    <text evidence="1">The sequence shown here is derived from an EMBL/GenBank/DDBJ whole genome shotgun (WGS) entry which is preliminary data.</text>
</comment>